<accession>G2GXQ6</accession>
<name>G2GXQ6_9ENTR</name>
<evidence type="ECO:0000313" key="1">
    <source>
        <dbReference type="EMBL" id="EGY29475.1"/>
    </source>
</evidence>
<protein>
    <submittedName>
        <fullName evidence="1">Uncharacterized protein</fullName>
    </submittedName>
</protein>
<gene>
    <name evidence="1" type="ORF">Rin_00005490</name>
</gene>
<sequence length="44" mass="4928">MTKTGLKRLIPAHQMTLLDRNNYAFASLSVDAVARQLEIDISKP</sequence>
<keyword evidence="2" id="KW-1185">Reference proteome</keyword>
<feature type="non-terminal residue" evidence="1">
    <location>
        <position position="44"/>
    </location>
</feature>
<organism evidence="1 2">
    <name type="scientific">Candidatus Regiella insecticola 5.15</name>
    <dbReference type="NCBI Taxonomy" id="1005043"/>
    <lineage>
        <taxon>Bacteria</taxon>
        <taxon>Pseudomonadati</taxon>
        <taxon>Pseudomonadota</taxon>
        <taxon>Gammaproteobacteria</taxon>
        <taxon>Enterobacterales</taxon>
        <taxon>Enterobacteriaceae</taxon>
        <taxon>aphid secondary symbionts</taxon>
        <taxon>Candidatus Regiella</taxon>
    </lineage>
</organism>
<evidence type="ECO:0000313" key="2">
    <source>
        <dbReference type="Proteomes" id="UP000004116"/>
    </source>
</evidence>
<proteinExistence type="predicted"/>
<reference evidence="1 2" key="1">
    <citation type="journal article" date="2012" name="Genome Res.">
        <title>Genomic basis of endosymbiont-conferred protection against an insect parasitoid.</title>
        <authorList>
            <person name="Hansen A.K."/>
            <person name="Vorburger C."/>
            <person name="Moran N.A."/>
        </authorList>
    </citation>
    <scope>NUCLEOTIDE SEQUENCE [LARGE SCALE GENOMIC DNA]</scope>
    <source>
        <strain evidence="2">R5.15</strain>
    </source>
</reference>
<dbReference type="EMBL" id="AGCA01000119">
    <property type="protein sequence ID" value="EGY29475.1"/>
    <property type="molecule type" value="Genomic_DNA"/>
</dbReference>
<comment type="caution">
    <text evidence="1">The sequence shown here is derived from an EMBL/GenBank/DDBJ whole genome shotgun (WGS) entry which is preliminary data.</text>
</comment>
<dbReference type="AlphaFoldDB" id="G2GXQ6"/>
<dbReference type="Proteomes" id="UP000004116">
    <property type="component" value="Unassembled WGS sequence"/>
</dbReference>